<dbReference type="PANTHER" id="PTHR42925">
    <property type="entry name" value="MULTIDRUG AND TOXIN EFFLUX PROTEIN MATE FAMILY"/>
    <property type="match status" value="1"/>
</dbReference>
<feature type="transmembrane region" description="Helical" evidence="7">
    <location>
        <begin position="95"/>
        <end position="115"/>
    </location>
</feature>
<feature type="transmembrane region" description="Helical" evidence="7">
    <location>
        <begin position="247"/>
        <end position="269"/>
    </location>
</feature>
<dbReference type="NCBIfam" id="TIGR00797">
    <property type="entry name" value="matE"/>
    <property type="match status" value="1"/>
</dbReference>
<dbReference type="GO" id="GO:0005886">
    <property type="term" value="C:plasma membrane"/>
    <property type="evidence" value="ECO:0007669"/>
    <property type="project" value="UniProtKB-SubCell"/>
</dbReference>
<evidence type="ECO:0000256" key="6">
    <source>
        <dbReference type="ARBA" id="ARBA00023136"/>
    </source>
</evidence>
<evidence type="ECO:0000313" key="8">
    <source>
        <dbReference type="EMBL" id="RXS73952.1"/>
    </source>
</evidence>
<comment type="subcellular location">
    <subcellularLocation>
        <location evidence="1">Cell membrane</location>
        <topology evidence="1">Multi-pass membrane protein</topology>
    </subcellularLocation>
</comment>
<keyword evidence="9" id="KW-1185">Reference proteome</keyword>
<dbReference type="RefSeq" id="WP_129256805.1">
    <property type="nucleotide sequence ID" value="NZ_SDKC01000001.1"/>
</dbReference>
<evidence type="ECO:0000256" key="4">
    <source>
        <dbReference type="ARBA" id="ARBA00022692"/>
    </source>
</evidence>
<dbReference type="EMBL" id="SDKC01000001">
    <property type="protein sequence ID" value="RXS73952.1"/>
    <property type="molecule type" value="Genomic_DNA"/>
</dbReference>
<gene>
    <name evidence="8" type="ORF">ETP43_00915</name>
</gene>
<feature type="transmembrane region" description="Helical" evidence="7">
    <location>
        <begin position="135"/>
        <end position="153"/>
    </location>
</feature>
<reference evidence="8 9" key="1">
    <citation type="submission" date="2019-01" db="EMBL/GenBank/DDBJ databases">
        <title>Blautia sp. nov. KGMB01111 isolated human feces.</title>
        <authorList>
            <person name="Park J.-E."/>
            <person name="Kim J.-S."/>
            <person name="Park S.-H."/>
        </authorList>
    </citation>
    <scope>NUCLEOTIDE SEQUENCE [LARGE SCALE GENOMIC DNA]</scope>
    <source>
        <strain evidence="8 9">KGMB01111</strain>
    </source>
</reference>
<evidence type="ECO:0000256" key="3">
    <source>
        <dbReference type="ARBA" id="ARBA00022475"/>
    </source>
</evidence>
<dbReference type="PIRSF" id="PIRSF006603">
    <property type="entry name" value="DinF"/>
    <property type="match status" value="1"/>
</dbReference>
<dbReference type="GO" id="GO:0015297">
    <property type="term" value="F:antiporter activity"/>
    <property type="evidence" value="ECO:0007669"/>
    <property type="project" value="InterPro"/>
</dbReference>
<keyword evidence="3" id="KW-1003">Cell membrane</keyword>
<dbReference type="OrthoDB" id="9780160at2"/>
<evidence type="ECO:0000256" key="7">
    <source>
        <dbReference type="SAM" id="Phobius"/>
    </source>
</evidence>
<feature type="transmembrane region" description="Helical" evidence="7">
    <location>
        <begin position="366"/>
        <end position="387"/>
    </location>
</feature>
<keyword evidence="6 7" id="KW-0472">Membrane</keyword>
<feature type="transmembrane region" description="Helical" evidence="7">
    <location>
        <begin position="53"/>
        <end position="74"/>
    </location>
</feature>
<dbReference type="Pfam" id="PF01554">
    <property type="entry name" value="MatE"/>
    <property type="match status" value="2"/>
</dbReference>
<accession>A0A4Q1REP6</accession>
<proteinExistence type="predicted"/>
<name>A0A4Q1REP6_9FIRM</name>
<evidence type="ECO:0000256" key="5">
    <source>
        <dbReference type="ARBA" id="ARBA00022989"/>
    </source>
</evidence>
<dbReference type="AlphaFoldDB" id="A0A4Q1REP6"/>
<dbReference type="InterPro" id="IPR002528">
    <property type="entry name" value="MATE_fam"/>
</dbReference>
<keyword evidence="5 7" id="KW-1133">Transmembrane helix</keyword>
<keyword evidence="2" id="KW-0813">Transport</keyword>
<dbReference type="PANTHER" id="PTHR42925:SF2">
    <property type="entry name" value="NA+ DRIVEN MULTIDRUG EFFLUX PUMP"/>
    <property type="match status" value="1"/>
</dbReference>
<protein>
    <submittedName>
        <fullName evidence="8">MATE family efflux transporter</fullName>
    </submittedName>
</protein>
<feature type="transmembrane region" description="Helical" evidence="7">
    <location>
        <begin position="329"/>
        <end position="346"/>
    </location>
</feature>
<sequence length="459" mass="50698">MKKTFFTKDPSFYRSFFKLMTVIALQNLVAYSVNMLDNIMLGSYSQNALSGAATVNQIYFIVNQIALAIGNALIAISSQYWGSHQTKPIRKVTKAALLFSLAIAAGIIALCIRIPNTLIGLFTTSPDIIREGTVYLHIIQWTFLFFMISNLLLAMLRSVETVKIAFLISVISLLVNGGINYILIFGRFGAPEMGIRGAAIGTFAARILELGIVLFYVWKKDTKVKLFDEKFRDGILGKGSGTVWKTFFKVCIPILTSGLLWAVSLPMQTAILGHLSADAIAANSVSSTFFQYLKVIVIAISGASAVVIGKDIGSNDEEKVRCNGRTLSVLYLAIGLLLGTVLFLLRSPLLSMYRLTPQATLYADHFMIIMSVIMVGMSYQMPVGVGIIQGGGDTKFSMYLNLISVWCIVMPLSFLAAFYWKLPVELVVIAVQSDQIFKCLPIFLRFKSYKWIHNLTAID</sequence>
<feature type="transmembrane region" description="Helical" evidence="7">
    <location>
        <begin position="165"/>
        <end position="186"/>
    </location>
</feature>
<keyword evidence="4 7" id="KW-0812">Transmembrane</keyword>
<feature type="transmembrane region" description="Helical" evidence="7">
    <location>
        <begin position="198"/>
        <end position="218"/>
    </location>
</feature>
<comment type="caution">
    <text evidence="8">The sequence shown here is derived from an EMBL/GenBank/DDBJ whole genome shotgun (WGS) entry which is preliminary data.</text>
</comment>
<organism evidence="8 9">
    <name type="scientific">Blautia faecicola</name>
    <dbReference type="NCBI Taxonomy" id="2509240"/>
    <lineage>
        <taxon>Bacteria</taxon>
        <taxon>Bacillati</taxon>
        <taxon>Bacillota</taxon>
        <taxon>Clostridia</taxon>
        <taxon>Lachnospirales</taxon>
        <taxon>Lachnospiraceae</taxon>
        <taxon>Blautia</taxon>
    </lineage>
</organism>
<feature type="transmembrane region" description="Helical" evidence="7">
    <location>
        <begin position="12"/>
        <end position="33"/>
    </location>
</feature>
<dbReference type="GO" id="GO:0042910">
    <property type="term" value="F:xenobiotic transmembrane transporter activity"/>
    <property type="evidence" value="ECO:0007669"/>
    <property type="project" value="InterPro"/>
</dbReference>
<feature type="transmembrane region" description="Helical" evidence="7">
    <location>
        <begin position="289"/>
        <end position="308"/>
    </location>
</feature>
<evidence type="ECO:0000256" key="1">
    <source>
        <dbReference type="ARBA" id="ARBA00004651"/>
    </source>
</evidence>
<dbReference type="InterPro" id="IPR048279">
    <property type="entry name" value="MdtK-like"/>
</dbReference>
<dbReference type="InterPro" id="IPR047135">
    <property type="entry name" value="YsiQ"/>
</dbReference>
<evidence type="ECO:0000256" key="2">
    <source>
        <dbReference type="ARBA" id="ARBA00022448"/>
    </source>
</evidence>
<dbReference type="Proteomes" id="UP000290106">
    <property type="component" value="Unassembled WGS sequence"/>
</dbReference>
<evidence type="ECO:0000313" key="9">
    <source>
        <dbReference type="Proteomes" id="UP000290106"/>
    </source>
</evidence>
<feature type="transmembrane region" description="Helical" evidence="7">
    <location>
        <begin position="399"/>
        <end position="420"/>
    </location>
</feature>